<comment type="similarity">
    <text evidence="1">Belongs to the LacAB/RpiB family.</text>
</comment>
<keyword evidence="2" id="KW-0413">Isomerase</keyword>
<reference evidence="2" key="1">
    <citation type="submission" date="2023-05" db="EMBL/GenBank/DDBJ databases">
        <title>Anaerotaeda fermentans gen. nov., sp. nov., a novel anaerobic planctomycete of the new family within the order Sedimentisphaerales isolated from Taman Peninsula, Russia.</title>
        <authorList>
            <person name="Khomyakova M.A."/>
            <person name="Merkel A.Y."/>
            <person name="Slobodkin A.I."/>
        </authorList>
    </citation>
    <scope>NUCLEOTIDE SEQUENCE</scope>
    <source>
        <strain evidence="2">M17dextr</strain>
    </source>
</reference>
<dbReference type="GO" id="GO:0004751">
    <property type="term" value="F:ribose-5-phosphate isomerase activity"/>
    <property type="evidence" value="ECO:0007669"/>
    <property type="project" value="TreeGrafter"/>
</dbReference>
<dbReference type="NCBIfam" id="TIGR00689">
    <property type="entry name" value="rpiB_lacA_lacB"/>
    <property type="match status" value="1"/>
</dbReference>
<organism evidence="2 3">
    <name type="scientific">Anaerobaca lacustris</name>
    <dbReference type="NCBI Taxonomy" id="3044600"/>
    <lineage>
        <taxon>Bacteria</taxon>
        <taxon>Pseudomonadati</taxon>
        <taxon>Planctomycetota</taxon>
        <taxon>Phycisphaerae</taxon>
        <taxon>Sedimentisphaerales</taxon>
        <taxon>Anaerobacaceae</taxon>
        <taxon>Anaerobaca</taxon>
    </lineage>
</organism>
<dbReference type="InterPro" id="IPR003500">
    <property type="entry name" value="RpiB_LacA_LacB"/>
</dbReference>
<comment type="caution">
    <text evidence="2">The sequence shown here is derived from an EMBL/GenBank/DDBJ whole genome shotgun (WGS) entry which is preliminary data.</text>
</comment>
<protein>
    <submittedName>
        <fullName evidence="2">RpiB/LacA/LacB family sugar-phosphate isomerase</fullName>
    </submittedName>
</protein>
<dbReference type="PANTHER" id="PTHR30345">
    <property type="entry name" value="RIBOSE-5-PHOSPHATE ISOMERASE B"/>
    <property type="match status" value="1"/>
</dbReference>
<evidence type="ECO:0000313" key="3">
    <source>
        <dbReference type="Proteomes" id="UP001431776"/>
    </source>
</evidence>
<name>A0AAW6U120_9BACT</name>
<keyword evidence="3" id="KW-1185">Reference proteome</keyword>
<dbReference type="EMBL" id="JASCXX010000022">
    <property type="protein sequence ID" value="MDI6450595.1"/>
    <property type="molecule type" value="Genomic_DNA"/>
</dbReference>
<evidence type="ECO:0000313" key="2">
    <source>
        <dbReference type="EMBL" id="MDI6450595.1"/>
    </source>
</evidence>
<dbReference type="InterPro" id="IPR036569">
    <property type="entry name" value="RpiB_LacA_LacB_sf"/>
</dbReference>
<dbReference type="PANTHER" id="PTHR30345:SF0">
    <property type="entry name" value="DNA DAMAGE-REPAIR_TOLERATION PROTEIN DRT102"/>
    <property type="match status" value="1"/>
</dbReference>
<accession>A0AAW6U120</accession>
<evidence type="ECO:0000256" key="1">
    <source>
        <dbReference type="ARBA" id="ARBA00008754"/>
    </source>
</evidence>
<dbReference type="Gene3D" id="3.40.1400.10">
    <property type="entry name" value="Sugar-phosphate isomerase, RpiB/LacA/LacB"/>
    <property type="match status" value="1"/>
</dbReference>
<sequence length="158" mass="17387">MKVAVAYDHRGRGRVGCVKATIEQQGHDFVDLGPEGEGTVDFPDFAHAAATRVAENDVDTAILLGATGMEMDMSANKLKGIRAARCNDELDAHTARLHFDANVLCLPGELVNETVLRRIVEVWLETGFAKRERAERRIRKIEALEQGADPRQVPHTGD</sequence>
<gene>
    <name evidence="2" type="ORF">QJ522_16175</name>
</gene>
<dbReference type="RefSeq" id="WP_349246005.1">
    <property type="nucleotide sequence ID" value="NZ_JASCXX010000022.1"/>
</dbReference>
<dbReference type="Proteomes" id="UP001431776">
    <property type="component" value="Unassembled WGS sequence"/>
</dbReference>
<dbReference type="Pfam" id="PF02502">
    <property type="entry name" value="LacAB_rpiB"/>
    <property type="match status" value="1"/>
</dbReference>
<dbReference type="AlphaFoldDB" id="A0AAW6U120"/>
<dbReference type="PIRSF" id="PIRSF005384">
    <property type="entry name" value="RpiB_LacA_B"/>
    <property type="match status" value="1"/>
</dbReference>
<dbReference type="GO" id="GO:0009052">
    <property type="term" value="P:pentose-phosphate shunt, non-oxidative branch"/>
    <property type="evidence" value="ECO:0007669"/>
    <property type="project" value="TreeGrafter"/>
</dbReference>
<dbReference type="GO" id="GO:0019316">
    <property type="term" value="P:D-allose catabolic process"/>
    <property type="evidence" value="ECO:0007669"/>
    <property type="project" value="TreeGrafter"/>
</dbReference>
<dbReference type="SUPFAM" id="SSF89623">
    <property type="entry name" value="Ribose/Galactose isomerase RpiB/AlsB"/>
    <property type="match status" value="1"/>
</dbReference>
<proteinExistence type="inferred from homology"/>